<comment type="caution">
    <text evidence="1">The sequence shown here is derived from an EMBL/GenBank/DDBJ whole genome shotgun (WGS) entry which is preliminary data.</text>
</comment>
<gene>
    <name evidence="1" type="ORF">DPEC_G00351860</name>
</gene>
<protein>
    <submittedName>
        <fullName evidence="1">Uncharacterized protein</fullName>
    </submittedName>
</protein>
<evidence type="ECO:0000313" key="2">
    <source>
        <dbReference type="Proteomes" id="UP001157502"/>
    </source>
</evidence>
<dbReference type="EMBL" id="CM055763">
    <property type="protein sequence ID" value="KAJ7985420.1"/>
    <property type="molecule type" value="Genomic_DNA"/>
</dbReference>
<reference evidence="1" key="1">
    <citation type="submission" date="2021-05" db="EMBL/GenBank/DDBJ databases">
        <authorList>
            <person name="Pan Q."/>
            <person name="Jouanno E."/>
            <person name="Zahm M."/>
            <person name="Klopp C."/>
            <person name="Cabau C."/>
            <person name="Louis A."/>
            <person name="Berthelot C."/>
            <person name="Parey E."/>
            <person name="Roest Crollius H."/>
            <person name="Montfort J."/>
            <person name="Robinson-Rechavi M."/>
            <person name="Bouchez O."/>
            <person name="Lampietro C."/>
            <person name="Lopez Roques C."/>
            <person name="Donnadieu C."/>
            <person name="Postlethwait J."/>
            <person name="Bobe J."/>
            <person name="Dillon D."/>
            <person name="Chandos A."/>
            <person name="von Hippel F."/>
            <person name="Guiguen Y."/>
        </authorList>
    </citation>
    <scope>NUCLEOTIDE SEQUENCE</scope>
    <source>
        <strain evidence="1">YG-Jan2019</strain>
    </source>
</reference>
<name>A0ACC2F220_DALPE</name>
<sequence length="95" mass="11068">MKIILLVALFLVLANVLSQEIYLDENWTECHEKSIGQPCEPYKEILKRMIRKPGSRPFFRPKGNRAKPQFTSRKQRLESFVGLMGKRSSEEQGPF</sequence>
<evidence type="ECO:0000313" key="1">
    <source>
        <dbReference type="EMBL" id="KAJ7985420.1"/>
    </source>
</evidence>
<keyword evidence="2" id="KW-1185">Reference proteome</keyword>
<accession>A0ACC2F220</accession>
<proteinExistence type="predicted"/>
<dbReference type="Proteomes" id="UP001157502">
    <property type="component" value="Chromosome 36"/>
</dbReference>
<organism evidence="1 2">
    <name type="scientific">Dallia pectoralis</name>
    <name type="common">Alaska blackfish</name>
    <dbReference type="NCBI Taxonomy" id="75939"/>
    <lineage>
        <taxon>Eukaryota</taxon>
        <taxon>Metazoa</taxon>
        <taxon>Chordata</taxon>
        <taxon>Craniata</taxon>
        <taxon>Vertebrata</taxon>
        <taxon>Euteleostomi</taxon>
        <taxon>Actinopterygii</taxon>
        <taxon>Neopterygii</taxon>
        <taxon>Teleostei</taxon>
        <taxon>Protacanthopterygii</taxon>
        <taxon>Esociformes</taxon>
        <taxon>Umbridae</taxon>
        <taxon>Dallia</taxon>
    </lineage>
</organism>